<proteinExistence type="predicted"/>
<evidence type="ECO:0000313" key="1">
    <source>
        <dbReference type="EMBL" id="MXO67252.1"/>
    </source>
</evidence>
<comment type="caution">
    <text evidence="1">The sequence shown here is derived from an EMBL/GenBank/DDBJ whole genome shotgun (WGS) entry which is preliminary data.</text>
</comment>
<dbReference type="RefSeq" id="WP_160731935.1">
    <property type="nucleotide sequence ID" value="NZ_WTYO01000001.1"/>
</dbReference>
<dbReference type="InterPro" id="IPR015943">
    <property type="entry name" value="WD40/YVTN_repeat-like_dom_sf"/>
</dbReference>
<protein>
    <submittedName>
        <fullName evidence="1">Glutamine cyclotransferase</fullName>
    </submittedName>
</protein>
<sequence>MTQSKADIVGHYGPFPGADNVAGVAFDGTRVWFASAQGLRAFDPETGEIGAELPKLADAGTTFDGTYLYQIAELTIRKIDPSSGEIVREIPTPGDDGASGLAWAEGSLWVGKHRGKKIHRVDPDTGEILGTIESDRFVTGVCWVGAELWHGTWQDERSDLRRVDPRSGAVLECLEMPRGAVVSGLDSDGEGRFFCGGGPEGGVRAVRLPRAQPGDRGAAATS</sequence>
<accession>A0ABW9UX31</accession>
<keyword evidence="2" id="KW-1185">Reference proteome</keyword>
<reference evidence="1 2" key="1">
    <citation type="submission" date="2019-12" db="EMBL/GenBank/DDBJ databases">
        <title>Genomic-based taxomic classification of the family Erythrobacteraceae.</title>
        <authorList>
            <person name="Xu L."/>
        </authorList>
    </citation>
    <scope>NUCLEOTIDE SEQUENCE [LARGE SCALE GENOMIC DNA]</scope>
    <source>
        <strain evidence="1 2">H32</strain>
    </source>
</reference>
<dbReference type="Proteomes" id="UP000444401">
    <property type="component" value="Unassembled WGS sequence"/>
</dbReference>
<name>A0ABW9UX31_9SPHN</name>
<organism evidence="1 2">
    <name type="scientific">Pelagerythrobacter marinus</name>
    <dbReference type="NCBI Taxonomy" id="538382"/>
    <lineage>
        <taxon>Bacteria</taxon>
        <taxon>Pseudomonadati</taxon>
        <taxon>Pseudomonadota</taxon>
        <taxon>Alphaproteobacteria</taxon>
        <taxon>Sphingomonadales</taxon>
        <taxon>Erythrobacteraceae</taxon>
        <taxon>Pelagerythrobacter</taxon>
    </lineage>
</organism>
<gene>
    <name evidence="1" type="ORF">GRI72_00170</name>
</gene>
<dbReference type="SUPFAM" id="SSF63829">
    <property type="entry name" value="Calcium-dependent phosphotriesterase"/>
    <property type="match status" value="1"/>
</dbReference>
<evidence type="ECO:0000313" key="2">
    <source>
        <dbReference type="Proteomes" id="UP000444401"/>
    </source>
</evidence>
<dbReference type="Gene3D" id="2.130.10.10">
    <property type="entry name" value="YVTN repeat-like/Quinoprotein amine dehydrogenase"/>
    <property type="match status" value="1"/>
</dbReference>
<dbReference type="EMBL" id="WTYO01000001">
    <property type="protein sequence ID" value="MXO67252.1"/>
    <property type="molecule type" value="Genomic_DNA"/>
</dbReference>